<evidence type="ECO:0000256" key="9">
    <source>
        <dbReference type="PIRNR" id="PIRNR007871"/>
    </source>
</evidence>
<comment type="subcellular location">
    <subcellularLocation>
        <location evidence="1 9">Mitochondrion inner membrane</location>
    </subcellularLocation>
</comment>
<evidence type="ECO:0000313" key="12">
    <source>
        <dbReference type="EMBL" id="KEY65397.1"/>
    </source>
</evidence>
<protein>
    <recommendedName>
        <fullName evidence="3 9">Cytochrome c oxidase assembly protein COX20, mitochondrial</fullName>
    </recommendedName>
</protein>
<keyword evidence="4" id="KW-0812">Transmembrane</keyword>
<dbReference type="PIRSF" id="PIRSF007871">
    <property type="entry name" value="Cox20"/>
    <property type="match status" value="1"/>
</dbReference>
<dbReference type="PANTHER" id="PTHR31586:SF1">
    <property type="entry name" value="CYTOCHROME C OXIDASE ASSEMBLY PROTEIN COX20, MITOCHONDRIAL"/>
    <property type="match status" value="1"/>
</dbReference>
<dbReference type="HOGENOM" id="CLU_101495_0_1_1"/>
<comment type="similarity">
    <text evidence="2 9">Belongs to the COX20 family.</text>
</comment>
<keyword evidence="7 9" id="KW-0496">Mitochondrion</keyword>
<keyword evidence="13" id="KW-1185">Reference proteome</keyword>
<dbReference type="EMBL" id="KL648705">
    <property type="protein sequence ID" value="KEY65397.1"/>
    <property type="molecule type" value="Genomic_DNA"/>
</dbReference>
<dbReference type="InterPro" id="IPR022533">
    <property type="entry name" value="Cox20"/>
</dbReference>
<evidence type="ECO:0000256" key="3">
    <source>
        <dbReference type="ARBA" id="ARBA00017689"/>
    </source>
</evidence>
<evidence type="ECO:0000256" key="1">
    <source>
        <dbReference type="ARBA" id="ARBA00004273"/>
    </source>
</evidence>
<dbReference type="GO" id="GO:0005743">
    <property type="term" value="C:mitochondrial inner membrane"/>
    <property type="evidence" value="ECO:0007669"/>
    <property type="project" value="UniProtKB-SubCell"/>
</dbReference>
<evidence type="ECO:0000256" key="2">
    <source>
        <dbReference type="ARBA" id="ARBA00009575"/>
    </source>
</evidence>
<dbReference type="Pfam" id="PF12597">
    <property type="entry name" value="Cox20"/>
    <property type="match status" value="1"/>
</dbReference>
<evidence type="ECO:0000256" key="8">
    <source>
        <dbReference type="ARBA" id="ARBA00023136"/>
    </source>
</evidence>
<keyword evidence="10" id="KW-0175">Coiled coil</keyword>
<feature type="region of interest" description="Disordered" evidence="11">
    <location>
        <begin position="1"/>
        <end position="43"/>
    </location>
</feature>
<evidence type="ECO:0000256" key="6">
    <source>
        <dbReference type="ARBA" id="ARBA00022989"/>
    </source>
</evidence>
<dbReference type="GO" id="GO:0033617">
    <property type="term" value="P:mitochondrial respiratory chain complex IV assembly"/>
    <property type="evidence" value="ECO:0007669"/>
    <property type="project" value="InterPro"/>
</dbReference>
<evidence type="ECO:0000256" key="7">
    <source>
        <dbReference type="ARBA" id="ARBA00023128"/>
    </source>
</evidence>
<keyword evidence="5 9" id="KW-0999">Mitochondrion inner membrane</keyword>
<proteinExistence type="inferred from homology"/>
<evidence type="ECO:0000256" key="10">
    <source>
        <dbReference type="SAM" id="Coils"/>
    </source>
</evidence>
<evidence type="ECO:0000256" key="11">
    <source>
        <dbReference type="SAM" id="MobiDB-lite"/>
    </source>
</evidence>
<comment type="function">
    <text evidence="9">Involved in the assembly of the cytochrome c oxidase complex.</text>
</comment>
<reference evidence="12 13" key="1">
    <citation type="journal article" date="2014" name="BMC Genomics">
        <title>Comparative genome sequencing reveals chemotype-specific gene clusters in the toxigenic black mold Stachybotrys.</title>
        <authorList>
            <person name="Semeiks J."/>
            <person name="Borek D."/>
            <person name="Otwinowski Z."/>
            <person name="Grishin N.V."/>
        </authorList>
    </citation>
    <scope>NUCLEOTIDE SEQUENCE [LARGE SCALE GENOMIC DNA]</scope>
    <source>
        <strain evidence="13">CBS 109288 / IBT 7711</strain>
    </source>
</reference>
<keyword evidence="6" id="KW-1133">Transmembrane helix</keyword>
<name>A0A084AJB8_STACB</name>
<organism evidence="12 13">
    <name type="scientific">Stachybotrys chartarum (strain CBS 109288 / IBT 7711)</name>
    <name type="common">Toxic black mold</name>
    <name type="synonym">Stilbospora chartarum</name>
    <dbReference type="NCBI Taxonomy" id="1280523"/>
    <lineage>
        <taxon>Eukaryota</taxon>
        <taxon>Fungi</taxon>
        <taxon>Dikarya</taxon>
        <taxon>Ascomycota</taxon>
        <taxon>Pezizomycotina</taxon>
        <taxon>Sordariomycetes</taxon>
        <taxon>Hypocreomycetidae</taxon>
        <taxon>Hypocreales</taxon>
        <taxon>Stachybotryaceae</taxon>
        <taxon>Stachybotrys</taxon>
    </lineage>
</organism>
<dbReference type="OrthoDB" id="14603at2759"/>
<evidence type="ECO:0000256" key="5">
    <source>
        <dbReference type="ARBA" id="ARBA00022792"/>
    </source>
</evidence>
<dbReference type="Proteomes" id="UP000028045">
    <property type="component" value="Unassembled WGS sequence"/>
</dbReference>
<accession>A0A084AJB8</accession>
<dbReference type="PANTHER" id="PTHR31586">
    <property type="entry name" value="CYTOCHROME C OXIDASE PROTEIN 20"/>
    <property type="match status" value="1"/>
</dbReference>
<gene>
    <name evidence="12" type="ORF">S7711_04294</name>
</gene>
<keyword evidence="8 9" id="KW-0472">Membrane</keyword>
<evidence type="ECO:0000313" key="13">
    <source>
        <dbReference type="Proteomes" id="UP000028045"/>
    </source>
</evidence>
<feature type="coiled-coil region" evidence="10">
    <location>
        <begin position="122"/>
        <end position="149"/>
    </location>
</feature>
<dbReference type="AlphaFoldDB" id="A0A084AJB8"/>
<evidence type="ECO:0000256" key="4">
    <source>
        <dbReference type="ARBA" id="ARBA00022692"/>
    </source>
</evidence>
<sequence>MAPSDQSGPVGPNSERILYSRPIDQTQPSSAAAPPPPGKTSVQQVLSDIKPDDFAKIGSTPCAGQGFLSGIGAGAGLGGLRFIQKGSLKGSANWAVGAFLLGSIVSYEYCQYRRRAERIALKREVEIVNEQKRQEYERVAEERRKQEAQQALLASPPKSGQPWYKFW</sequence>